<feature type="transmembrane region" description="Helical" evidence="6">
    <location>
        <begin position="190"/>
        <end position="209"/>
    </location>
</feature>
<keyword evidence="4 6" id="KW-0472">Membrane</keyword>
<proteinExistence type="predicted"/>
<evidence type="ECO:0000256" key="1">
    <source>
        <dbReference type="ARBA" id="ARBA00004141"/>
    </source>
</evidence>
<keyword evidence="3 6" id="KW-1133">Transmembrane helix</keyword>
<dbReference type="PANTHER" id="PTHR23507">
    <property type="entry name" value="ZGC:174356"/>
    <property type="match status" value="1"/>
</dbReference>
<protein>
    <recommendedName>
        <fullName evidence="9">Major facilitator superfamily (MFS) profile domain-containing protein</fullName>
    </recommendedName>
</protein>
<dbReference type="Proteomes" id="UP000286045">
    <property type="component" value="Unassembled WGS sequence"/>
</dbReference>
<evidence type="ECO:0000256" key="2">
    <source>
        <dbReference type="ARBA" id="ARBA00022692"/>
    </source>
</evidence>
<dbReference type="GO" id="GO:0016020">
    <property type="term" value="C:membrane"/>
    <property type="evidence" value="ECO:0007669"/>
    <property type="project" value="UniProtKB-SubCell"/>
</dbReference>
<gene>
    <name evidence="7" type="ORF">EKO27_g2184</name>
</gene>
<dbReference type="STRING" id="363999.A0A439DEX8"/>
<dbReference type="InterPro" id="IPR011701">
    <property type="entry name" value="MFS"/>
</dbReference>
<feature type="region of interest" description="Disordered" evidence="5">
    <location>
        <begin position="356"/>
        <end position="376"/>
    </location>
</feature>
<organism evidence="7 8">
    <name type="scientific">Xylaria grammica</name>
    <dbReference type="NCBI Taxonomy" id="363999"/>
    <lineage>
        <taxon>Eukaryota</taxon>
        <taxon>Fungi</taxon>
        <taxon>Dikarya</taxon>
        <taxon>Ascomycota</taxon>
        <taxon>Pezizomycotina</taxon>
        <taxon>Sordariomycetes</taxon>
        <taxon>Xylariomycetidae</taxon>
        <taxon>Xylariales</taxon>
        <taxon>Xylariaceae</taxon>
        <taxon>Xylaria</taxon>
    </lineage>
</organism>
<feature type="transmembrane region" description="Helical" evidence="6">
    <location>
        <begin position="282"/>
        <end position="302"/>
    </location>
</feature>
<evidence type="ECO:0000313" key="7">
    <source>
        <dbReference type="EMBL" id="RWA12964.1"/>
    </source>
</evidence>
<feature type="transmembrane region" description="Helical" evidence="6">
    <location>
        <begin position="130"/>
        <end position="153"/>
    </location>
</feature>
<evidence type="ECO:0000313" key="8">
    <source>
        <dbReference type="Proteomes" id="UP000286045"/>
    </source>
</evidence>
<evidence type="ECO:0000256" key="5">
    <source>
        <dbReference type="SAM" id="MobiDB-lite"/>
    </source>
</evidence>
<dbReference type="SUPFAM" id="SSF103473">
    <property type="entry name" value="MFS general substrate transporter"/>
    <property type="match status" value="2"/>
</dbReference>
<sequence>MAPTGETAPLLGGRECEAMKMKSKPSLFSPATLILFAGFIISLSFSYTQTPLLYTFRVMVCEEFYKHAPPYEGTGDRCARNEIDAGAATQVAIMGAATVLCGITNLFVAGWEMRKYGPKKALAIQTFFPAIRVVIQAASLFIGARAGVVIMQLSQLTGVWGGPAGYILILNTIVAEITEPAGRTAMFGRLQGVLMLGVSLGLIVGGVIAEEFGIEKPFEAAGISFLACTAYVLSFVPYIDPRDLSSDNDRNKPKGFMGFLGPLKVLGYQKMRLVDGRTVKHYGIFFLAFGIFTGVLATGYAPTLIQMYSISAFGFTTTNNSLLMSVNCLVRGLFLMFVFPHIISYGRLAFKTTDLPSSDTPPESPLPTHPHDIDPLPAVVADQEEPTKPPEPVAVTQGAGFDLFFLRWSLLIDGIITASSAFAAQGWHMYLVGSLLPLASGSAPAAKGVLTEMVPPNRKADALQAMTFIEYSATLTTMGVFGFVFSSFADIGKSYLTFYCNAAVAVVGVLILLFSRFPPPGSEMIVDQMETEPLLSDETEEEAHES</sequence>
<reference evidence="7 8" key="1">
    <citation type="submission" date="2018-12" db="EMBL/GenBank/DDBJ databases">
        <title>Draft genome sequence of Xylaria grammica IHI A82.</title>
        <authorList>
            <person name="Buettner E."/>
            <person name="Kellner H."/>
        </authorList>
    </citation>
    <scope>NUCLEOTIDE SEQUENCE [LARGE SCALE GENOMIC DNA]</scope>
    <source>
        <strain evidence="7 8">IHI A82</strain>
    </source>
</reference>
<feature type="transmembrane region" description="Helical" evidence="6">
    <location>
        <begin position="91"/>
        <end position="109"/>
    </location>
</feature>
<dbReference type="Gene3D" id="1.20.1250.20">
    <property type="entry name" value="MFS general substrate transporter like domains"/>
    <property type="match status" value="2"/>
</dbReference>
<keyword evidence="8" id="KW-1185">Reference proteome</keyword>
<keyword evidence="2 6" id="KW-0812">Transmembrane</keyword>
<feature type="transmembrane region" description="Helical" evidence="6">
    <location>
        <begin position="221"/>
        <end position="239"/>
    </location>
</feature>
<dbReference type="InterPro" id="IPR036259">
    <property type="entry name" value="MFS_trans_sf"/>
</dbReference>
<feature type="transmembrane region" description="Helical" evidence="6">
    <location>
        <begin position="27"/>
        <end position="47"/>
    </location>
</feature>
<evidence type="ECO:0008006" key="9">
    <source>
        <dbReference type="Google" id="ProtNLM"/>
    </source>
</evidence>
<evidence type="ECO:0000256" key="6">
    <source>
        <dbReference type="SAM" id="Phobius"/>
    </source>
</evidence>
<accession>A0A439DEX8</accession>
<name>A0A439DEX8_9PEZI</name>
<feature type="transmembrane region" description="Helical" evidence="6">
    <location>
        <begin position="159"/>
        <end position="178"/>
    </location>
</feature>
<dbReference type="GO" id="GO:0022857">
    <property type="term" value="F:transmembrane transporter activity"/>
    <property type="evidence" value="ECO:0007669"/>
    <property type="project" value="InterPro"/>
</dbReference>
<feature type="transmembrane region" description="Helical" evidence="6">
    <location>
        <begin position="322"/>
        <end position="343"/>
    </location>
</feature>
<comment type="subcellular location">
    <subcellularLocation>
        <location evidence="1">Membrane</location>
        <topology evidence="1">Multi-pass membrane protein</topology>
    </subcellularLocation>
</comment>
<comment type="caution">
    <text evidence="7">The sequence shown here is derived from an EMBL/GenBank/DDBJ whole genome shotgun (WGS) entry which is preliminary data.</text>
</comment>
<evidence type="ECO:0000256" key="3">
    <source>
        <dbReference type="ARBA" id="ARBA00022989"/>
    </source>
</evidence>
<dbReference type="AlphaFoldDB" id="A0A439DEX8"/>
<feature type="transmembrane region" description="Helical" evidence="6">
    <location>
        <begin position="468"/>
        <end position="489"/>
    </location>
</feature>
<dbReference type="Pfam" id="PF07690">
    <property type="entry name" value="MFS_1"/>
    <property type="match status" value="1"/>
</dbReference>
<evidence type="ECO:0000256" key="4">
    <source>
        <dbReference type="ARBA" id="ARBA00023136"/>
    </source>
</evidence>
<feature type="transmembrane region" description="Helical" evidence="6">
    <location>
        <begin position="495"/>
        <end position="514"/>
    </location>
</feature>
<dbReference type="EMBL" id="RYZI01000038">
    <property type="protein sequence ID" value="RWA12964.1"/>
    <property type="molecule type" value="Genomic_DNA"/>
</dbReference>
<dbReference type="PANTHER" id="PTHR23507:SF13">
    <property type="entry name" value="MFS GENERAL SUBSTRATE TRANSPORTER"/>
    <property type="match status" value="1"/>
</dbReference>